<dbReference type="SUPFAM" id="SSF52540">
    <property type="entry name" value="P-loop containing nucleoside triphosphate hydrolases"/>
    <property type="match status" value="1"/>
</dbReference>
<dbReference type="Gene3D" id="2.40.50.140">
    <property type="entry name" value="Nucleic acid-binding proteins"/>
    <property type="match status" value="1"/>
</dbReference>
<dbReference type="Gene3D" id="3.40.50.300">
    <property type="entry name" value="P-loop containing nucleotide triphosphate hydrolases"/>
    <property type="match status" value="1"/>
</dbReference>
<dbReference type="PANTHER" id="PTHR23073">
    <property type="entry name" value="26S PROTEASOME REGULATORY SUBUNIT"/>
    <property type="match status" value="1"/>
</dbReference>
<evidence type="ECO:0000256" key="9">
    <source>
        <dbReference type="RuleBase" id="RU003651"/>
    </source>
</evidence>
<dbReference type="InterPro" id="IPR050221">
    <property type="entry name" value="26S_Proteasome_ATPase"/>
</dbReference>
<dbReference type="InterPro" id="IPR027417">
    <property type="entry name" value="P-loop_NTPase"/>
</dbReference>
<keyword evidence="6 8" id="KW-0175">Coiled coil</keyword>
<dbReference type="PROSITE" id="PS00674">
    <property type="entry name" value="AAA"/>
    <property type="match status" value="1"/>
</dbReference>
<dbReference type="Pfam" id="PF00004">
    <property type="entry name" value="AAA"/>
    <property type="match status" value="1"/>
</dbReference>
<gene>
    <name evidence="8" type="primary">pan</name>
    <name evidence="12" type="ORF">O0S10_00175</name>
</gene>
<evidence type="ECO:0000256" key="7">
    <source>
        <dbReference type="ARBA" id="ARBA00023186"/>
    </source>
</evidence>
<protein>
    <recommendedName>
        <fullName evidence="8">Proteasome-activating nucleotidase</fullName>
        <shortName evidence="8">PAN</shortName>
    </recommendedName>
    <alternativeName>
        <fullName evidence="8">Proteasomal ATPase</fullName>
    </alternativeName>
    <alternativeName>
        <fullName evidence="8">Proteasome regulatory ATPase</fullName>
    </alternativeName>
    <alternativeName>
        <fullName evidence="8">Proteasome regulatory particle</fullName>
    </alternativeName>
</protein>
<dbReference type="InterPro" id="IPR012340">
    <property type="entry name" value="NA-bd_OB-fold"/>
</dbReference>
<dbReference type="Pfam" id="PF16450">
    <property type="entry name" value="Prot_ATP_ID_OB_C"/>
    <property type="match status" value="1"/>
</dbReference>
<dbReference type="InterPro" id="IPR041569">
    <property type="entry name" value="AAA_lid_3"/>
</dbReference>
<dbReference type="InterPro" id="IPR003960">
    <property type="entry name" value="ATPase_AAA_CS"/>
</dbReference>
<comment type="domain">
    <text evidence="8">Consists of three main regions, an N-terminal coiled-coil domain that may assist in substrate recognition, an interdomain involved in PAN hexamerization, and a C-terminal ATPase domain of the AAA type.</text>
</comment>
<feature type="coiled-coil region" evidence="8">
    <location>
        <begin position="33"/>
        <end position="88"/>
    </location>
</feature>
<keyword evidence="13" id="KW-1185">Reference proteome</keyword>
<evidence type="ECO:0000256" key="5">
    <source>
        <dbReference type="ARBA" id="ARBA00022942"/>
    </source>
</evidence>
<dbReference type="SMART" id="SM00382">
    <property type="entry name" value="AAA"/>
    <property type="match status" value="1"/>
</dbReference>
<dbReference type="Pfam" id="PF17862">
    <property type="entry name" value="AAA_lid_3"/>
    <property type="match status" value="1"/>
</dbReference>
<keyword evidence="2 8" id="KW-0963">Cytoplasm</keyword>
<comment type="subunit">
    <text evidence="8">Homohexamer. The hexameric complex has a two-ring architecture resembling a top hat that caps the 20S proteasome core at one or both ends. Upon ATP-binding, the C-terminus of PAN interacts with the alpha-rings of the proteasome core by binding to the intersubunit pockets.</text>
</comment>
<evidence type="ECO:0000313" key="12">
    <source>
        <dbReference type="EMBL" id="MCZ0859639.1"/>
    </source>
</evidence>
<evidence type="ECO:0000256" key="2">
    <source>
        <dbReference type="ARBA" id="ARBA00022490"/>
    </source>
</evidence>
<keyword evidence="4 8" id="KW-0067">ATP-binding</keyword>
<feature type="binding site" evidence="8">
    <location>
        <begin position="212"/>
        <end position="217"/>
    </location>
    <ligand>
        <name>ATP</name>
        <dbReference type="ChEBI" id="CHEBI:30616"/>
    </ligand>
</feature>
<keyword evidence="7 8" id="KW-0143">Chaperone</keyword>
<dbReference type="Proteomes" id="UP001141422">
    <property type="component" value="Unassembled WGS sequence"/>
</dbReference>
<keyword evidence="5 8" id="KW-0647">Proteasome</keyword>
<evidence type="ECO:0000256" key="10">
    <source>
        <dbReference type="SAM" id="MobiDB-lite"/>
    </source>
</evidence>
<comment type="function">
    <text evidence="8">ATPase which is responsible for recognizing, binding, unfolding and translocation of substrate proteins into the archaeal 20S proteasome core particle. Is essential for opening the gate of the 20S proteasome via an interaction with its C-terminus, thereby allowing substrate entry and access to the site of proteolysis. Thus, the C-termini of the proteasomal ATPase function like a 'key in a lock' to induce gate opening and therefore regulate proteolysis. Unfolding activity requires energy from ATP hydrolysis, whereas ATP binding alone promotes ATPase-20S proteasome association which triggers gate opening, and supports translocation of unfolded substrates.</text>
</comment>
<dbReference type="HAMAP" id="MF_00553">
    <property type="entry name" value="PAN"/>
    <property type="match status" value="1"/>
</dbReference>
<evidence type="ECO:0000313" key="13">
    <source>
        <dbReference type="Proteomes" id="UP001141422"/>
    </source>
</evidence>
<comment type="subcellular location">
    <subcellularLocation>
        <location evidence="8">Cytoplasm</location>
    </subcellularLocation>
</comment>
<dbReference type="GO" id="GO:0000502">
    <property type="term" value="C:proteasome complex"/>
    <property type="evidence" value="ECO:0007669"/>
    <property type="project" value="UniProtKB-KW"/>
</dbReference>
<dbReference type="NCBIfam" id="TIGR01242">
    <property type="entry name" value="proteasome-activating nucleotidase"/>
    <property type="match status" value="1"/>
</dbReference>
<dbReference type="InterPro" id="IPR023501">
    <property type="entry name" value="Nucleotidase_PAN"/>
</dbReference>
<keyword evidence="3 8" id="KW-0547">Nucleotide-binding</keyword>
<feature type="region of interest" description="Disordered" evidence="10">
    <location>
        <begin position="1"/>
        <end position="31"/>
    </location>
</feature>
<dbReference type="InterPro" id="IPR032501">
    <property type="entry name" value="Prot_ATP_ID_OB_2nd"/>
</dbReference>
<name>A0ABT4IE70_9EURY</name>
<dbReference type="RefSeq" id="WP_268923862.1">
    <property type="nucleotide sequence ID" value="NZ_JAPTGB010000001.1"/>
</dbReference>
<feature type="binding site" evidence="8">
    <location>
        <position position="352"/>
    </location>
    <ligand>
        <name>ATP</name>
        <dbReference type="ChEBI" id="CHEBI:30616"/>
    </ligand>
</feature>
<dbReference type="InterPro" id="IPR003593">
    <property type="entry name" value="AAA+_ATPase"/>
</dbReference>
<dbReference type="NCBIfam" id="NF003069">
    <property type="entry name" value="PRK03992.1"/>
    <property type="match status" value="1"/>
</dbReference>
<feature type="domain" description="AAA+ ATPase" evidence="11">
    <location>
        <begin position="201"/>
        <end position="341"/>
    </location>
</feature>
<comment type="similarity">
    <text evidence="1 8 9">Belongs to the AAA ATPase family.</text>
</comment>
<evidence type="ECO:0000256" key="8">
    <source>
        <dbReference type="HAMAP-Rule" id="MF_00553"/>
    </source>
</evidence>
<dbReference type="EMBL" id="JAPTGB010000001">
    <property type="protein sequence ID" value="MCZ0859639.1"/>
    <property type="molecule type" value="Genomic_DNA"/>
</dbReference>
<evidence type="ECO:0000259" key="11">
    <source>
        <dbReference type="SMART" id="SM00382"/>
    </source>
</evidence>
<evidence type="ECO:0000256" key="6">
    <source>
        <dbReference type="ARBA" id="ARBA00023054"/>
    </source>
</evidence>
<comment type="caution">
    <text evidence="12">The sequence shown here is derived from an EMBL/GenBank/DDBJ whole genome shotgun (WGS) entry which is preliminary data.</text>
</comment>
<reference evidence="12" key="1">
    <citation type="submission" date="2022-12" db="EMBL/GenBank/DDBJ databases">
        <title>Isolation and characterisation of novel Methanocorpusculum spp. from native Australian herbivores indicates the genus is ancestrally host-associated.</title>
        <authorList>
            <person name="Volmer J.G."/>
            <person name="Soo R.M."/>
            <person name="Evans P.N."/>
            <person name="Hoedt E.C."/>
            <person name="Astorga Alsina A.L."/>
            <person name="Woodcroft B.J."/>
            <person name="Tyson G.W."/>
            <person name="Hugenholtz P."/>
            <person name="Morrison M."/>
        </authorList>
    </citation>
    <scope>NUCLEOTIDE SEQUENCE</scope>
    <source>
        <strain evidence="12">MG</strain>
    </source>
</reference>
<evidence type="ECO:0000256" key="4">
    <source>
        <dbReference type="ARBA" id="ARBA00022840"/>
    </source>
</evidence>
<dbReference type="Gene3D" id="1.10.8.60">
    <property type="match status" value="1"/>
</dbReference>
<evidence type="ECO:0000256" key="1">
    <source>
        <dbReference type="ARBA" id="ARBA00006914"/>
    </source>
</evidence>
<proteinExistence type="inferred from homology"/>
<evidence type="ECO:0000256" key="3">
    <source>
        <dbReference type="ARBA" id="ARBA00022741"/>
    </source>
</evidence>
<organism evidence="12 13">
    <name type="scientific">Methanocorpusculum petauri</name>
    <dbReference type="NCBI Taxonomy" id="3002863"/>
    <lineage>
        <taxon>Archaea</taxon>
        <taxon>Methanobacteriati</taxon>
        <taxon>Methanobacteriota</taxon>
        <taxon>Stenosarchaea group</taxon>
        <taxon>Methanomicrobia</taxon>
        <taxon>Methanomicrobiales</taxon>
        <taxon>Methanocorpusculaceae</taxon>
        <taxon>Methanocorpusculum</taxon>
    </lineage>
</organism>
<dbReference type="InterPro" id="IPR003959">
    <property type="entry name" value="ATPase_AAA_core"/>
</dbReference>
<feature type="compositionally biased region" description="Basic and acidic residues" evidence="10">
    <location>
        <begin position="21"/>
        <end position="31"/>
    </location>
</feature>
<sequence>MSETPDIISSCARESNSVDTIAEKSSHSKENELASLRKANIALESRNFELREQVRQLRLQNAAAESQRDQYKREIKKLRDELNDYRSPPLVLGTIESVIDETHVVVRSTTGPQFLSRVSEHLDPKDIMPGTLCAMHLQSFSIVDILPPKYDCQVSAMEVMDTPTITYDDIGGLEEQKQLLRESVELPLRSPRLFETVGIAPPKGVLMFGPPGTGKTLLAKAVAHHTKASFIHVVGSELVQKYIGEGARLVRELFQMARERSPTIIFIDEIDAIGAARGNDSYSPGDHEVSRTLMQLLAELDGFDNRGDVKIIGATNRPDILDKALLRPGRFDRIIEFPLPDEEGRKTILEIHTRKMNLRKTVSLADIAKETEGMNGSELMAVCVEAGMNAIRTRRTTISSEDFSKALAAVKAGRTGIVVQQPDAMYS</sequence>
<accession>A0ABT4IE70</accession>